<reference evidence="2 3" key="2">
    <citation type="submission" date="2024-05" db="EMBL/GenBank/DDBJ databases">
        <authorList>
            <person name="Chen Y."/>
            <person name="Shah S."/>
            <person name="Dougan E. K."/>
            <person name="Thang M."/>
            <person name="Chan C."/>
        </authorList>
    </citation>
    <scope>NUCLEOTIDE SEQUENCE [LARGE SCALE GENOMIC DNA]</scope>
</reference>
<protein>
    <submittedName>
        <fullName evidence="1">Uncharacterized protein</fullName>
    </submittedName>
</protein>
<dbReference type="EMBL" id="CAMXCT020003094">
    <property type="protein sequence ID" value="CAL1155745.1"/>
    <property type="molecule type" value="Genomic_DNA"/>
</dbReference>
<gene>
    <name evidence="1" type="ORF">C1SCF055_LOCUS28329</name>
</gene>
<organism evidence="1">
    <name type="scientific">Cladocopium goreaui</name>
    <dbReference type="NCBI Taxonomy" id="2562237"/>
    <lineage>
        <taxon>Eukaryota</taxon>
        <taxon>Sar</taxon>
        <taxon>Alveolata</taxon>
        <taxon>Dinophyceae</taxon>
        <taxon>Suessiales</taxon>
        <taxon>Symbiodiniaceae</taxon>
        <taxon>Cladocopium</taxon>
    </lineage>
</organism>
<accession>A0A9P1D3M6</accession>
<dbReference type="EMBL" id="CAMXCT030003094">
    <property type="protein sequence ID" value="CAL4789682.1"/>
    <property type="molecule type" value="Genomic_DNA"/>
</dbReference>
<name>A0A9P1D3M6_9DINO</name>
<dbReference type="AlphaFoldDB" id="A0A9P1D3M6"/>
<evidence type="ECO:0000313" key="3">
    <source>
        <dbReference type="Proteomes" id="UP001152797"/>
    </source>
</evidence>
<dbReference type="EMBL" id="CAMXCT010003094">
    <property type="protein sequence ID" value="CAI4002370.1"/>
    <property type="molecule type" value="Genomic_DNA"/>
</dbReference>
<proteinExistence type="predicted"/>
<evidence type="ECO:0000313" key="2">
    <source>
        <dbReference type="EMBL" id="CAL4789682.1"/>
    </source>
</evidence>
<reference evidence="1" key="1">
    <citation type="submission" date="2022-10" db="EMBL/GenBank/DDBJ databases">
        <authorList>
            <person name="Chen Y."/>
            <person name="Dougan E. K."/>
            <person name="Chan C."/>
            <person name="Rhodes N."/>
            <person name="Thang M."/>
        </authorList>
    </citation>
    <scope>NUCLEOTIDE SEQUENCE</scope>
</reference>
<dbReference type="Proteomes" id="UP001152797">
    <property type="component" value="Unassembled WGS sequence"/>
</dbReference>
<comment type="caution">
    <text evidence="1">The sequence shown here is derived from an EMBL/GenBank/DDBJ whole genome shotgun (WGS) entry which is preliminary data.</text>
</comment>
<sequence>MVGLRLVFSSGFDRWMACANRLATSCKHCVKVPISCAMEAEACDVPCPFVSHQPILVMGKTKGLNMFKIEADVSASTSFLQCGDGRYTEFGLRAARPQLMLACRGGTSRANLGL</sequence>
<keyword evidence="3" id="KW-1185">Reference proteome</keyword>
<evidence type="ECO:0000313" key="1">
    <source>
        <dbReference type="EMBL" id="CAI4002370.1"/>
    </source>
</evidence>